<feature type="transmembrane region" description="Helical" evidence="1">
    <location>
        <begin position="6"/>
        <end position="28"/>
    </location>
</feature>
<sequence length="232" mass="26520">MPEYQLLLLGIGALLGFFFILIVSVCMWEKQAIQPFYFPDDGEEYPLVDAAAEANQEAAKLGFEYGCLCHFGKAKMYRVRYDFWITPDCSMIATVSGGEVAKLPCKGIWLYSKSADGRILCTTNEIGEQDISGVMEQSTWTDYGFKELHKKHLQRLKEIAIEPFEADKPLAGYFEIRKMKADLLVNAKDAYYTDDEGLVWRYTLKGALKFYFISQWVRPLKRGLRSIGLVKD</sequence>
<protein>
    <submittedName>
        <fullName evidence="2">Uncharacterized protein</fullName>
    </submittedName>
</protein>
<dbReference type="EMBL" id="CP036269">
    <property type="protein sequence ID" value="QDT44719.1"/>
    <property type="molecule type" value="Genomic_DNA"/>
</dbReference>
<name>A0A517RLJ0_9PLAN</name>
<evidence type="ECO:0000313" key="3">
    <source>
        <dbReference type="Proteomes" id="UP000317171"/>
    </source>
</evidence>
<keyword evidence="1" id="KW-0812">Transmembrane</keyword>
<keyword evidence="1" id="KW-0472">Membrane</keyword>
<dbReference type="AlphaFoldDB" id="A0A517RLJ0"/>
<organism evidence="2 3">
    <name type="scientific">Gimesia alba</name>
    <dbReference type="NCBI Taxonomy" id="2527973"/>
    <lineage>
        <taxon>Bacteria</taxon>
        <taxon>Pseudomonadati</taxon>
        <taxon>Planctomycetota</taxon>
        <taxon>Planctomycetia</taxon>
        <taxon>Planctomycetales</taxon>
        <taxon>Planctomycetaceae</taxon>
        <taxon>Gimesia</taxon>
    </lineage>
</organism>
<dbReference type="Proteomes" id="UP000317171">
    <property type="component" value="Chromosome"/>
</dbReference>
<proteinExistence type="predicted"/>
<dbReference type="OrthoDB" id="254556at2"/>
<evidence type="ECO:0000313" key="2">
    <source>
        <dbReference type="EMBL" id="QDT44719.1"/>
    </source>
</evidence>
<dbReference type="RefSeq" id="WP_145220396.1">
    <property type="nucleotide sequence ID" value="NZ_CP036269.1"/>
</dbReference>
<keyword evidence="1" id="KW-1133">Transmembrane helix</keyword>
<dbReference type="KEGG" id="gaz:Pan241w_48350"/>
<gene>
    <name evidence="2" type="ORF">Pan241w_48350</name>
</gene>
<accession>A0A517RLJ0</accession>
<keyword evidence="3" id="KW-1185">Reference proteome</keyword>
<evidence type="ECO:0000256" key="1">
    <source>
        <dbReference type="SAM" id="Phobius"/>
    </source>
</evidence>
<reference evidence="2 3" key="1">
    <citation type="submission" date="2019-02" db="EMBL/GenBank/DDBJ databases">
        <title>Deep-cultivation of Planctomycetes and their phenomic and genomic characterization uncovers novel biology.</title>
        <authorList>
            <person name="Wiegand S."/>
            <person name="Jogler M."/>
            <person name="Boedeker C."/>
            <person name="Pinto D."/>
            <person name="Vollmers J."/>
            <person name="Rivas-Marin E."/>
            <person name="Kohn T."/>
            <person name="Peeters S.H."/>
            <person name="Heuer A."/>
            <person name="Rast P."/>
            <person name="Oberbeckmann S."/>
            <person name="Bunk B."/>
            <person name="Jeske O."/>
            <person name="Meyerdierks A."/>
            <person name="Storesund J.E."/>
            <person name="Kallscheuer N."/>
            <person name="Luecker S."/>
            <person name="Lage O.M."/>
            <person name="Pohl T."/>
            <person name="Merkel B.J."/>
            <person name="Hornburger P."/>
            <person name="Mueller R.-W."/>
            <person name="Bruemmer F."/>
            <person name="Labrenz M."/>
            <person name="Spormann A.M."/>
            <person name="Op den Camp H."/>
            <person name="Overmann J."/>
            <person name="Amann R."/>
            <person name="Jetten M.S.M."/>
            <person name="Mascher T."/>
            <person name="Medema M.H."/>
            <person name="Devos D.P."/>
            <person name="Kaster A.-K."/>
            <person name="Ovreas L."/>
            <person name="Rohde M."/>
            <person name="Galperin M.Y."/>
            <person name="Jogler C."/>
        </authorList>
    </citation>
    <scope>NUCLEOTIDE SEQUENCE [LARGE SCALE GENOMIC DNA]</scope>
    <source>
        <strain evidence="2 3">Pan241w</strain>
    </source>
</reference>